<dbReference type="GO" id="GO:0004869">
    <property type="term" value="F:cysteine-type endopeptidase inhibitor activity"/>
    <property type="evidence" value="ECO:0007669"/>
    <property type="project" value="TreeGrafter"/>
</dbReference>
<feature type="compositionally biased region" description="Basic and acidic residues" evidence="3">
    <location>
        <begin position="5241"/>
        <end position="5250"/>
    </location>
</feature>
<dbReference type="CDD" id="cd00022">
    <property type="entry name" value="BIR"/>
    <property type="match status" value="1"/>
</dbReference>
<feature type="region of interest" description="Disordered" evidence="3">
    <location>
        <begin position="5925"/>
        <end position="5955"/>
    </location>
</feature>
<feature type="region of interest" description="Disordered" evidence="3">
    <location>
        <begin position="5411"/>
        <end position="5435"/>
    </location>
</feature>
<feature type="region of interest" description="Disordered" evidence="3">
    <location>
        <begin position="530"/>
        <end position="559"/>
    </location>
</feature>
<dbReference type="GO" id="GO:0004842">
    <property type="term" value="F:ubiquitin-protein transferase activity"/>
    <property type="evidence" value="ECO:0007669"/>
    <property type="project" value="InterPro"/>
</dbReference>
<evidence type="ECO:0000313" key="6">
    <source>
        <dbReference type="Proteomes" id="UP000076502"/>
    </source>
</evidence>
<feature type="compositionally biased region" description="Basic and acidic residues" evidence="3">
    <location>
        <begin position="5009"/>
        <end position="5026"/>
    </location>
</feature>
<dbReference type="PANTHER" id="PTHR46116:SF39">
    <property type="entry name" value="BACULOVIRAL IAP REPEAT-CONTAINING PROTEIN 6"/>
    <property type="match status" value="1"/>
</dbReference>
<feature type="compositionally biased region" description="Polar residues" evidence="3">
    <location>
        <begin position="5590"/>
        <end position="5605"/>
    </location>
</feature>
<dbReference type="SUPFAM" id="SSF54495">
    <property type="entry name" value="UBC-like"/>
    <property type="match status" value="1"/>
</dbReference>
<feature type="compositionally biased region" description="Polar residues" evidence="3">
    <location>
        <begin position="4672"/>
        <end position="4681"/>
    </location>
</feature>
<dbReference type="Gene3D" id="1.10.1170.10">
    <property type="entry name" value="Inhibitor Of Apoptosis Protein (2mihbC-IAP-1), Chain A"/>
    <property type="match status" value="1"/>
</dbReference>
<evidence type="ECO:0000256" key="2">
    <source>
        <dbReference type="ARBA" id="ARBA00022786"/>
    </source>
</evidence>
<dbReference type="InterPro" id="IPR036322">
    <property type="entry name" value="WD40_repeat_dom_sf"/>
</dbReference>
<dbReference type="SUPFAM" id="SSF50978">
    <property type="entry name" value="WD40 repeat-like"/>
    <property type="match status" value="1"/>
</dbReference>
<feature type="compositionally biased region" description="Basic and acidic residues" evidence="3">
    <location>
        <begin position="5832"/>
        <end position="5846"/>
    </location>
</feature>
<feature type="compositionally biased region" description="Polar residues" evidence="3">
    <location>
        <begin position="5471"/>
        <end position="5485"/>
    </location>
</feature>
<evidence type="ECO:0000256" key="1">
    <source>
        <dbReference type="ARBA" id="ARBA00022679"/>
    </source>
</evidence>
<dbReference type="InterPro" id="IPR016135">
    <property type="entry name" value="UBQ-conjugating_enzyme/RWD"/>
</dbReference>
<dbReference type="SUPFAM" id="SSF57924">
    <property type="entry name" value="Inhibitor of apoptosis (IAP) repeat"/>
    <property type="match status" value="1"/>
</dbReference>
<dbReference type="CDD" id="cd23810">
    <property type="entry name" value="UBCc_BIRC6"/>
    <property type="match status" value="1"/>
</dbReference>
<feature type="region of interest" description="Disordered" evidence="3">
    <location>
        <begin position="5471"/>
        <end position="5491"/>
    </location>
</feature>
<feature type="compositionally biased region" description="Low complexity" evidence="3">
    <location>
        <begin position="5175"/>
        <end position="5193"/>
    </location>
</feature>
<proteinExistence type="predicted"/>
<name>A0A154P549_DUFNO</name>
<feature type="compositionally biased region" description="Low complexity" evidence="3">
    <location>
        <begin position="2830"/>
        <end position="2841"/>
    </location>
</feature>
<feature type="compositionally biased region" description="Basic and acidic residues" evidence="3">
    <location>
        <begin position="534"/>
        <end position="544"/>
    </location>
</feature>
<feature type="compositionally biased region" description="Acidic residues" evidence="3">
    <location>
        <begin position="5688"/>
        <end position="5704"/>
    </location>
</feature>
<feature type="region of interest" description="Disordered" evidence="3">
    <location>
        <begin position="2822"/>
        <end position="2845"/>
    </location>
</feature>
<dbReference type="Pfam" id="PF12356">
    <property type="entry name" value="BIRC6"/>
    <property type="match status" value="1"/>
</dbReference>
<feature type="region of interest" description="Disordered" evidence="3">
    <location>
        <begin position="2184"/>
        <end position="2203"/>
    </location>
</feature>
<feature type="region of interest" description="Disordered" evidence="3">
    <location>
        <begin position="5144"/>
        <end position="5193"/>
    </location>
</feature>
<dbReference type="InterPro" id="IPR001370">
    <property type="entry name" value="BIR_rpt"/>
</dbReference>
<feature type="compositionally biased region" description="Basic and acidic residues" evidence="3">
    <location>
        <begin position="5058"/>
        <end position="5088"/>
    </location>
</feature>
<dbReference type="FunFam" id="3.10.110.10:FF:000014">
    <property type="entry name" value="Baculoviral IAP repeat-containing protein 6"/>
    <property type="match status" value="1"/>
</dbReference>
<feature type="compositionally biased region" description="Basic and acidic residues" evidence="3">
    <location>
        <begin position="5539"/>
        <end position="5573"/>
    </location>
</feature>
<dbReference type="GO" id="GO:0032465">
    <property type="term" value="P:regulation of cytokinesis"/>
    <property type="evidence" value="ECO:0007669"/>
    <property type="project" value="InterPro"/>
</dbReference>
<dbReference type="OrthoDB" id="47801at2759"/>
<feature type="region of interest" description="Disordered" evidence="3">
    <location>
        <begin position="5678"/>
        <end position="5859"/>
    </location>
</feature>
<keyword evidence="1" id="KW-0808">Transferase</keyword>
<feature type="compositionally biased region" description="Polar residues" evidence="3">
    <location>
        <begin position="548"/>
        <end position="559"/>
    </location>
</feature>
<feature type="region of interest" description="Disordered" evidence="3">
    <location>
        <begin position="5214"/>
        <end position="5280"/>
    </location>
</feature>
<protein>
    <submittedName>
        <fullName evidence="5">Baculoviral IAP repeat-containing protein 6</fullName>
    </submittedName>
</protein>
<feature type="region of interest" description="Disordered" evidence="3">
    <location>
        <begin position="5507"/>
        <end position="5659"/>
    </location>
</feature>
<feature type="region of interest" description="Disordered" evidence="3">
    <location>
        <begin position="4968"/>
        <end position="4987"/>
    </location>
</feature>
<dbReference type="Proteomes" id="UP000076502">
    <property type="component" value="Unassembled WGS sequence"/>
</dbReference>
<feature type="compositionally biased region" description="Polar residues" evidence="3">
    <location>
        <begin position="3516"/>
        <end position="3533"/>
    </location>
</feature>
<evidence type="ECO:0000259" key="4">
    <source>
        <dbReference type="PROSITE" id="PS50127"/>
    </source>
</evidence>
<dbReference type="SMART" id="SM00238">
    <property type="entry name" value="BIR"/>
    <property type="match status" value="1"/>
</dbReference>
<evidence type="ECO:0000313" key="5">
    <source>
        <dbReference type="EMBL" id="KZC06454.1"/>
    </source>
</evidence>
<keyword evidence="6" id="KW-1185">Reference proteome</keyword>
<feature type="region of interest" description="Disordered" evidence="3">
    <location>
        <begin position="4662"/>
        <end position="4694"/>
    </location>
</feature>
<organism evidence="5 6">
    <name type="scientific">Dufourea novaeangliae</name>
    <name type="common">Sweat bee</name>
    <dbReference type="NCBI Taxonomy" id="178035"/>
    <lineage>
        <taxon>Eukaryota</taxon>
        <taxon>Metazoa</taxon>
        <taxon>Ecdysozoa</taxon>
        <taxon>Arthropoda</taxon>
        <taxon>Hexapoda</taxon>
        <taxon>Insecta</taxon>
        <taxon>Pterygota</taxon>
        <taxon>Neoptera</taxon>
        <taxon>Endopterygota</taxon>
        <taxon>Hymenoptera</taxon>
        <taxon>Apocrita</taxon>
        <taxon>Aculeata</taxon>
        <taxon>Apoidea</taxon>
        <taxon>Anthophila</taxon>
        <taxon>Halictidae</taxon>
        <taxon>Rophitinae</taxon>
        <taxon>Dufourea</taxon>
    </lineage>
</organism>
<feature type="compositionally biased region" description="Polar residues" evidence="3">
    <location>
        <begin position="2187"/>
        <end position="2203"/>
    </location>
</feature>
<feature type="region of interest" description="Disordered" evidence="3">
    <location>
        <begin position="4819"/>
        <end position="4905"/>
    </location>
</feature>
<feature type="compositionally biased region" description="Basic and acidic residues" evidence="3">
    <location>
        <begin position="5218"/>
        <end position="5228"/>
    </location>
</feature>
<dbReference type="PROSITE" id="PS50143">
    <property type="entry name" value="BIR_REPEAT_2"/>
    <property type="match status" value="1"/>
</dbReference>
<accession>A0A154P549</accession>
<feature type="region of interest" description="Disordered" evidence="3">
    <location>
        <begin position="6106"/>
        <end position="6136"/>
    </location>
</feature>
<reference evidence="5 6" key="1">
    <citation type="submission" date="2015-07" db="EMBL/GenBank/DDBJ databases">
        <title>The genome of Dufourea novaeangliae.</title>
        <authorList>
            <person name="Pan H."/>
            <person name="Kapheim K."/>
        </authorList>
    </citation>
    <scope>NUCLEOTIDE SEQUENCE [LARGE SCALE GENOMIC DNA]</scope>
    <source>
        <strain evidence="5">0120121106</strain>
        <tissue evidence="5">Whole body</tissue>
    </source>
</reference>
<feature type="region of interest" description="Disordered" evidence="3">
    <location>
        <begin position="5322"/>
        <end position="5362"/>
    </location>
</feature>
<feature type="region of interest" description="Disordered" evidence="3">
    <location>
        <begin position="3789"/>
        <end position="3838"/>
    </location>
</feature>
<dbReference type="Gene3D" id="3.10.110.10">
    <property type="entry name" value="Ubiquitin Conjugating Enzyme"/>
    <property type="match status" value="1"/>
</dbReference>
<feature type="compositionally biased region" description="Acidic residues" evidence="3">
    <location>
        <begin position="5411"/>
        <end position="5420"/>
    </location>
</feature>
<dbReference type="GO" id="GO:0006915">
    <property type="term" value="P:apoptotic process"/>
    <property type="evidence" value="ECO:0007669"/>
    <property type="project" value="InterPro"/>
</dbReference>
<feature type="compositionally biased region" description="Polar residues" evidence="3">
    <location>
        <begin position="5804"/>
        <end position="5816"/>
    </location>
</feature>
<dbReference type="SMART" id="SM00212">
    <property type="entry name" value="UBCc"/>
    <property type="match status" value="1"/>
</dbReference>
<dbReference type="Pfam" id="PF00653">
    <property type="entry name" value="BIR"/>
    <property type="match status" value="1"/>
</dbReference>
<feature type="compositionally biased region" description="Polar residues" evidence="3">
    <location>
        <begin position="5229"/>
        <end position="5239"/>
    </location>
</feature>
<feature type="compositionally biased region" description="Polar residues" evidence="3">
    <location>
        <begin position="5032"/>
        <end position="5046"/>
    </location>
</feature>
<feature type="region of interest" description="Disordered" evidence="3">
    <location>
        <begin position="4993"/>
        <end position="5088"/>
    </location>
</feature>
<dbReference type="InterPro" id="IPR022103">
    <property type="entry name" value="BIRC6"/>
</dbReference>
<gene>
    <name evidence="5" type="ORF">WN55_10364</name>
</gene>
<feature type="compositionally biased region" description="Basic and acidic residues" evidence="3">
    <location>
        <begin position="5733"/>
        <end position="5753"/>
    </location>
</feature>
<dbReference type="STRING" id="178035.A0A154P549"/>
<feature type="compositionally biased region" description="Basic and acidic residues" evidence="3">
    <location>
        <begin position="4968"/>
        <end position="4977"/>
    </location>
</feature>
<dbReference type="GO" id="GO:0005634">
    <property type="term" value="C:nucleus"/>
    <property type="evidence" value="ECO:0007669"/>
    <property type="project" value="TreeGrafter"/>
</dbReference>
<dbReference type="PROSITE" id="PS50127">
    <property type="entry name" value="UBC_2"/>
    <property type="match status" value="1"/>
</dbReference>
<dbReference type="Pfam" id="PF00179">
    <property type="entry name" value="UQ_con"/>
    <property type="match status" value="1"/>
</dbReference>
<feature type="compositionally biased region" description="Basic residues" evidence="3">
    <location>
        <begin position="5156"/>
        <end position="5173"/>
    </location>
</feature>
<feature type="compositionally biased region" description="Low complexity" evidence="3">
    <location>
        <begin position="3823"/>
        <end position="3838"/>
    </location>
</feature>
<feature type="compositionally biased region" description="Polar residues" evidence="3">
    <location>
        <begin position="5847"/>
        <end position="5859"/>
    </location>
</feature>
<dbReference type="EMBL" id="KQ434809">
    <property type="protein sequence ID" value="KZC06454.1"/>
    <property type="molecule type" value="Genomic_DNA"/>
</dbReference>
<dbReference type="GO" id="GO:0043066">
    <property type="term" value="P:negative regulation of apoptotic process"/>
    <property type="evidence" value="ECO:0007669"/>
    <property type="project" value="TreeGrafter"/>
</dbReference>
<feature type="region of interest" description="Disordered" evidence="3">
    <location>
        <begin position="3516"/>
        <end position="3548"/>
    </location>
</feature>
<feature type="domain" description="UBC core" evidence="4">
    <location>
        <begin position="4141"/>
        <end position="4308"/>
    </location>
</feature>
<dbReference type="InterPro" id="IPR000608">
    <property type="entry name" value="UBC"/>
</dbReference>
<dbReference type="PANTHER" id="PTHR46116">
    <property type="entry name" value="(E3-INDEPENDENT) E2 UBIQUITIN-CONJUGATING ENZYME"/>
    <property type="match status" value="1"/>
</dbReference>
<feature type="compositionally biased region" description="Basic and acidic residues" evidence="3">
    <location>
        <begin position="4886"/>
        <end position="4903"/>
    </location>
</feature>
<feature type="compositionally biased region" description="Acidic residues" evidence="3">
    <location>
        <begin position="4853"/>
        <end position="4871"/>
    </location>
</feature>
<feature type="compositionally biased region" description="Basic and acidic residues" evidence="3">
    <location>
        <begin position="3790"/>
        <end position="3799"/>
    </location>
</feature>
<feature type="compositionally biased region" description="Basic and acidic residues" evidence="3">
    <location>
        <begin position="5580"/>
        <end position="5589"/>
    </location>
</feature>
<keyword evidence="2" id="KW-0833">Ubl conjugation pathway</keyword>
<feature type="compositionally biased region" description="Basic and acidic residues" evidence="3">
    <location>
        <begin position="5929"/>
        <end position="5951"/>
    </location>
</feature>
<evidence type="ECO:0000256" key="3">
    <source>
        <dbReference type="SAM" id="MobiDB-lite"/>
    </source>
</evidence>
<sequence length="6136" mass="679987">MADDDPWLLKEDGYLNVDTECKSIIYHANLNVLLITTGSAQVYVVDVNSGVILQKSSLSGKLHGKLQGTYLSNGVDKVLYTDGRGLGVRSDYNGVLLLDTLLQTTVSRSEDVVKLELLFSEATLLYQCLRCVELPGIDHVQEVIQELASKTFTVEASQRKGIKAQKWNTVCLELPHGSLKLVCSGLVTELKRLNRHIPALSIASAINERLNGLLPGLALEGSPVDRALMFSEAVRRETFSKWPHINDKWALPDQMAQVGLYHHPNATGDDRVMCFTCNICLVCWEPKDEPWSEHERHSPACPFVKGEYTQNVPLSVTLATAPARETCDIVDVLSTTNASGLVATASSSGFISIWNVTNQLKKEVSFYVAPVEQEINNKESIQFGSTRNFTSYLKTLNTETDPLSEYKHPASHKVQITALSLIGSPKIQNKDANTSVSGLLPVETSDSKIRPCVMCAVTVTVSNPSQLRTLENVWATSTDLTPSSSLVRAMNSVNSAASDTLDIMKVAGDRYTPSKLHYLVLYDFHHKTTTTQPIKEDNTKDSKAKKTLSGTGTSASSNGERQETLYQDFLLGKFLYEVPVIEDVDSDLVVGSHFDGIFPTTALTASSSNGIYSNPIGITVPPTSSSFDANFNPISGPEHFASTSDLTTANKKSLDIMKITKTEPVVIKTLPIEAPDNVKITYVGPSVDGRYLYIAMCPTIESTDSLGSSNNQMDIDEDNEFFPQKGYMYWDHDTQSGRLINGEIHDDASNANAILLVYALDFSGQVVKICSEPIARRELPADQAPIEHVFLPYQRKNKCSLPADITMKGPNTDSSVLESAGQVALVCKDGIIRVLNLVSLETVTEASVEGKKFVSAAYCNSLERLCACTSDGALQFFITSDEEDSAEEQEDTEDVIMMTTKETGSKNTTPSTSTSSGYQDQLIAHKPSLSHSDLRTLYELTRFNPQSPAYGATVPPCWNEMMQGQKQRRHPQQHHTRIWRLHNEWTTWDEHVFELTLPRSASGNIGHVDVRFSLHSVCQELPIIQITLLKQNVRRIGHHKSPLTPVDERIDFNLGNEQKGENPVVTEEYQRQHNTEILCGPIELHRYMDLSCRSGCVTLTSPKLFRSKARTLLVHIKALIDPTKDGVTTKSKTSTSASKPPTSKKLRIVEAVRPHVPGSTTERFVEGSNSKKLDCYIGCNWIHEISITVRTVYPTNIPNERAQRCAMLESKTCFENLLNVACLETPDKSPITQSLALDILIWITTIRLTRLRSNQNNTKIISFQIKTIRSVQAWLPSLLKHCLLHAGRSVAHKCIKLVMLCSREFDNSDHPPFNFFNETLVSVLVKLLPSIVEVQWAGSLRWLQLLITKILPLDRDHSIAQQCVNLTQQIAAEISNRVNPYHLLLATRFGLYNTPFETELFDLDPPMPPKYSPIPSTFGAAVSNEQAVPPTTSSSFVFSQDAIDLRDLLTLPTHPASELVVPSKLNALFANHNMKGLLEVEPLHFSCHAVSNGTKMEKIEPCMSTNNVGAPHYDSTVTNNNGVPDIKTIHHTYNLDAGSLGPDVQAKSTPILSDLLSLCTGRAIKKPAPQLIFTPDNQSDCDEANDMSVNNQAWHDTQSDMPNSHILSSTLTKDKSSAQNLGTTVNKVEDSNPKKREDITFPWGRLLCWPPQQALVVDRMHSGARRFVILDFGSPILLTDLIIPSCSDLASLSIDIWTKSEEVDGTRLIVATDIGNEPLVVCDLQPPPVCRFLKITTIGRYGMSPTMCKIPLGTFYGHMVVLPGEDYAELNTVSGFDNFDPSIQSTIDTQCNILSALAEDVQCRFSLATERLKSLLDPLLCSETTNFMHMQHYLCYNKISNVNKEQPSAKILATYQECIMFQHQLNVVRSVWRRLESWKGSQNVPSVLLANAPTDKLRVLGENLLDILLYTVYEVGPVPSIPMSICDVFTPTVCEKLFHSICVVTPAPRLQLHVVALLARMAGHQPWWGNFLSNTLINLYSSSSTHIFPQDRVFILLTFLGRKSLIAGVNRSSVIDAMVRTLGKLLAPLSTPQTSNANRLDVTLIGWVLLFLSVCLDTVAIPPPCSEGSSDKIKNQGFSSRWEFIQGESVMQRKYGSANQSAAPCTYRKKLQKRIMQHNQQIQELEQAKKAFHPSSQGWENLSLYTASLCSKMEATMKSQERYYKKHYTARHFKDLLMVRRNDTPHSTRTSRIPPQANTSSSKPEVMDLDVEYISNLSHQHVLPVARGLIALILCNSANVDMFLLACKVVARLVISTRPAISLCELMSEEQLLKLVRLATGTSDAAWTSHAVSCLLQDLLEGRSSEETFEPLVTEKSRTTDEECVGVAGTSSATVTLNNDEEFTAVDGEEDTQDSIVVPSATASTSKSNGFLPSLLESDDSEVEDFLEDILERGRNLLKKGNPVSKTPASSSISLAMDARLEYGLEMGIEVPLRLLSTFGMYNLPQSINATMHVPTESNRYSQQPSSRDTTASSLLMLTRCFDKIFTDLYLQNVGTNLELILQLWLTFNTDASSEHTNSSNQFDSLLTPVIPLSSAAISSLISTLSWHPGVSLRAWCLALQCLTLASKQPLEADSTEATNSKQPLDSVLGGMAKCIVKDRNLGPMLLRLLSGSGLNINAMDKQYIMAGPIVCQALQDFLVRLKMRCDVITPGSCLGNTLKELLLWVVYQLVQPGGALSARRGPLDAQYKLITSLTNLNFANMDLGTAMSVTECVGVLVFTYVRGSGVGAQCGSTVDLANPSGGFCGLFACVLGGDTRQGRPASWDTLVVALIKLVCRLVQTPLPNTCAGRSDGATGIDFSDAGLSSTSDINDTPMKINISQTDESKVAEQQSSSRMQQSSSNKPNVRCVADTVLQHEPTMMRLLGALGYSTGSSLAMLLGKSSGAGTTTELDDMASIPDATFQLLTTLTKKASNRSLVLNPLYQYLSSSSGQRELDRQLGVMQLSEPLLWYILRVLDNEVSLTMFTAMGGVKVLCENLVKSTNGGNNSSASPCVIALVMEHLSNAPNVIPAASTSSKKSVNTLETHDDGLLNFAPLGTISWLNPTAQPAEVLIQNTTPQKRARTAAWLYHCYPDEAWVELTITLPCAVLLRKVELQPHVTSLATCPSAVAIEVSRESNSPLTPVCPPMPTAGLTFICITLSQPEVATSVLVRLYKPRDSTNISLSQIRLLGTTAFGEIKTSHDTIDKKQLTKTSSGWLRLLHQCLFLSALNSNLAVKVLNSAASVEGLVEACCNLLLLSAPSLFTPNLETVLFRLGLHSRELGLRLIGLLLNNRSTPFFKGAVATQETSTVQLVVELLKQLCTIQDSSTEARIIAVLSWLQASALNGASRLSNGPNAISPPAVYIHCVSSIIWKAHQQQNLNYDLQALLTDELFNALYQWTLTLDTGSALKQAIDSALCAFCYVRPTLFPLLLQRVQILVPNLATDHSASISDDRKERDGQTDDRKSEISGEEWYCRYVLSEYKRLNLTEGQLLTVAAAARSPPGIQQLIDSGLPALLIASITDFCALEESKRLQQQSKRSPSEGYCQSNSVGGTHLTDSDKAGETSTQSNNHFDGLCLTEPESIAIVLEFLTLVCSEGRMRDWLGKEGRGFWLPLLSLLSNRPVESPSVSSSRCSKTSISYASLESAMIKFLSRCCWCHLENQKLLAKLLTDVISQQRTTSNARYLHGISGFTRRLILQLLLEGEKVLVSVTSEAPVKVSNTAANYSMPSMPPHPAHPLGHYHQLLYMSTQSTVADILQQVSGTWLLLLLPNTYKANETGSSSNRSRELWESGMAFIVDTLSVAAGNTAKDKRAKEASNRSQARGPTVRKSRMNSDGSSSTNKPSSNNVQQNPSSSANHQYLIHASRPNIPLPPRLTIAQLLAIAEDSGISLSEPCLHLILRQRNQDPKDDLTKQNEIDLLNYRSIESSLGVFSAGGVLLEVLASYIGPGGQKQRELPAPFPDLLALSCLLPALSSYLRNDSVLDMARHIPLYRAVLQLLRAMARSNQLAPLLLPKGGKSSEPSVVSLLSSMKVCVDIYVHKINRTRGNKSKTLFKYPDDTEQDEGLATLIPDIQESATIVQNATARLSGMEEDMPGPSPTGPELPLRSVEQRYLEVMKNLQFDTFEMITENPESGGYKFAVSYHFESNMRAAGERSHPTRVKRLAQEAVTLSTALPLSYSSSVFVRCDADRLDVMKVLITGPAETPYANGCFEFDVYFPPDYPNSPMLINLETTGRHTVRFNPNLYNDGKICLSILNTWHGRPEEKWNAHTSSFLQVLVSIQSLILVSEPYFNEPGYERSRGTTSGAQSSQEYNANICQATAKWAMLDQIRNPCPCFKEIIYTHFWIKRHEIVAQLEGWIRDMEMHGSDRRFGRTLSLNALALRTHYRLLREELNKLPTPEGLEDLVEPLASPGSPIELSGNLDTLNTPPTSTAPPTTILSAPIEVEPKVFLTVFDRRSARNAVEETWKEETRVTGEVRSPCSCDDSDYYYDDNDYKDDGRRRGFHAEIVSLGSDTVLEPGSIIGDKRKRQIASVDAREIGHDLYLNLTAGQLGKFLWAITVNAGRTLLAIRSQTGRHSLIALNPMQVVNGSSNETLPPQNGPSSSWLATGKIVNELNAKENVATGSLQLDDKDRLGDLSGAKMPLIFVIGKTSHEQIYGNEVQRSSAMHFHCNDNAVKNQLPSLERTASRNSPRTRTTAAPLLEEPSSSELHDDIRQGLSKTIAPKIFPVLIPVSPVPAASTTGKDGNREKKGIAATSRGTVEKKIDDAKVKRGLCGNSDGRTISAAAEPTEKKRLGGFLRAVQRRWKLILGVSLLGKAWAANAWETNTNATATAMASSSSLAEDSVGRGHAPRTLGERERVEPTVNDQRDEEEQEDEEGEEEEEEEEEGKKDYAGEDEYEDELKAVAESHEAMSRDDTRNSNVSAVAAALVVDDEPAGGKNFDSHEVITVNDSDEDIASNEAITDELVDKYDQEVAELLKYKKERKEGRESRTKTKRVPTVKKELSTQREILVGGNETQVPKSLVRPEDTLNRLNEDVEAVRRRNVGPNGSINLENSGYSERTSGEGETVVDNRYSEQESESPKKFDKRQETASKDLKSDDQLGDREDARVENFVKVWAKLVDELSSLQKLLREYRFRCTMDKFVKDSAVKRTYDSTSTLFLPTTESSSGSRKSRKKLKKKKKTPRHRFSTTTLTPVPATPPLLTTTETPWQTTPVQWRLVAERLFGPTWQHDLQQESPRKATDSRYSTQNSRNRPSFRDLIERNRPKSNPKQFSTERKPVFGKIDGLENGPVDDPRELVNVYGRPAVPIRIPDYDAAESYQRLRYNQLPPVSRNFLRRQDDDYPSDFNVQADNPDYEPPSRDFSSSKSWPDVSYRYSPPRRMEERPLLPIASEKWPWRQSSNDETYWTQRGKFLPVEKSYWSPLINEEDDEEGDREPEISQQPRMHHSWDRNRSAWPVENAAKLSPPWHQGERSLIVYDRDQSNGSWGKTVNRTDPNRSSMKQEAKEKVVLPQITMKTWNSLTSDPATWPHKLPGAKPWPKDENGKSYNPNAELVKKLGLDKQENGAWSKEETEKSNGEGKLKEEKQNRLFGSKESPREEKVQESEASSYKSVGDRSNLNDYKIKSGESKPWAILAESKQSKDWIKSESMQDDDAWRRKHDDKKSSWTNEASLPKIQSVGAWVMSADQSTWKPYQIKSAELPDHDDNEDNDDNDDDDHNDDSSRRWSKTIGRSSTDAKWSGKGSWSEKVNDSWMDRSESGLWPDEKNVVEPWKVGKPGSWFAKSSKIKEGGEWLSKPDSSWTSKIGDNDSWPGKGNGGSWSTRANKSWTSKTNDDVSKSNGDSWPIKVKEDVGDTWPRKTTDQNGWSSKSNELSPWQQKINDAWSYGKSSTGSWPSKWKQFAYHRVTAMPISKPGTTADAASAKSKNAFVAVSAVSSSRYAGNEWRKTDEDGRNENGRPGTEDQERSGNQVQVGLERPIYAWKKDAAGLRTSSTKGNTTDPLENELEALRQIDFWSYKENEAESGGDLVTESEKRKGEGRFVLGLLVYLSVKLHSRPCLRHRDIRWSVKDVYVRTRKASGSCGKGVKLARPLVANVGKETDDNGRWYGEDVDDFNKLHDGATTDGRACGGERPRGNKSANDLDEIDRRSLP</sequence>